<dbReference type="OrthoDB" id="9806951at2"/>
<dbReference type="Gene3D" id="3.40.50.300">
    <property type="entry name" value="P-loop containing nucleotide triphosphate hydrolases"/>
    <property type="match status" value="2"/>
</dbReference>
<dbReference type="Pfam" id="PF01935">
    <property type="entry name" value="DUF87"/>
    <property type="match status" value="1"/>
</dbReference>
<evidence type="ECO:0000313" key="3">
    <source>
        <dbReference type="Proteomes" id="UP000005150"/>
    </source>
</evidence>
<evidence type="ECO:0000259" key="1">
    <source>
        <dbReference type="Pfam" id="PF01935"/>
    </source>
</evidence>
<dbReference type="AlphaFoldDB" id="I9TKF6"/>
<dbReference type="PANTHER" id="PTHR42957">
    <property type="entry name" value="HELICASE MJ1565-RELATED"/>
    <property type="match status" value="1"/>
</dbReference>
<sequence length="684" mass="79185">MEENIKNRLEKIAKIDIFQVATLADNFVGYPFYLDYRKAHLLTCDDWKYKSGGIPQGCLMLAFYNNPFNTVQSEEAILLRATNPCVIPSDNDLITSKIEFYKEDVDITTTKSKGNALDDFTRFEFSFSGIECSVLGTFYKNESGKIEFGADVENFFSSHYYKVYKITDEHLEFVVNKPDDATPLNSDATFPIGKVRYSSSKSFQSAMAFNGDAKVYVHTNDILGKRTALFGMTRTGKSNTVKKIIEATEKLSQKAPLKLKSTNDSFEEKLKPLTKDDLPKYPVGQIIFDINGEYANKNLQDGTAIFEKYKDKTLRYSILRKEEADFKTMKVNFYQDITTGFEYLLQYLDDEKGDYLTGFKVVSFERPEKDDYSGWRKYNKHKSIYFCCLDKAGFKTNQKIELKISINEEIEDILKKEEAEEILSKVVKTSNATNLEKLNIQEAYYFWSLMWKNKDGEEFKKNKKNNSGKDWLTEEIRSLLIMLFQKKESGQIVSGYSKFKSALELHDGSLKSSFQDDIWEHLRTGGIVIVDLSQGNPKIQRIFSNDICDYIFKRSMNHFTKAEPNNFIQFYFEEAHNLFPKKEDKDLSQIYNRIAKEGAKLNLGLIYATQEVSSISSNILKNTQNWFIAHLNNEDEIRELRKFYDFSDFADSLIRFSAKNDKGFVRMKTYSNPFVVPVQIDLFE</sequence>
<dbReference type="PANTHER" id="PTHR42957:SF1">
    <property type="entry name" value="HELICASE MJ1565-RELATED"/>
    <property type="match status" value="1"/>
</dbReference>
<accession>I9TKF6</accession>
<dbReference type="InterPro" id="IPR002789">
    <property type="entry name" value="HerA_central"/>
</dbReference>
<proteinExistence type="predicted"/>
<dbReference type="EMBL" id="AGXV01000010">
    <property type="protein sequence ID" value="EIY69796.1"/>
    <property type="molecule type" value="Genomic_DNA"/>
</dbReference>
<dbReference type="HOGENOM" id="CLU_412596_0_0_10"/>
<dbReference type="PATRIC" id="fig|997887.3.peg.850"/>
<dbReference type="RefSeq" id="WP_007478812.1">
    <property type="nucleotide sequence ID" value="NZ_JH724307.1"/>
</dbReference>
<organism evidence="2 3">
    <name type="scientific">Bacteroides salyersiae CL02T12C01</name>
    <dbReference type="NCBI Taxonomy" id="997887"/>
    <lineage>
        <taxon>Bacteria</taxon>
        <taxon>Pseudomonadati</taxon>
        <taxon>Bacteroidota</taxon>
        <taxon>Bacteroidia</taxon>
        <taxon>Bacteroidales</taxon>
        <taxon>Bacteroidaceae</taxon>
        <taxon>Bacteroides</taxon>
    </lineage>
</organism>
<dbReference type="SUPFAM" id="SSF52540">
    <property type="entry name" value="P-loop containing nucleoside triphosphate hydrolases"/>
    <property type="match status" value="1"/>
</dbReference>
<keyword evidence="3" id="KW-1185">Reference proteome</keyword>
<dbReference type="Proteomes" id="UP000005150">
    <property type="component" value="Unassembled WGS sequence"/>
</dbReference>
<protein>
    <recommendedName>
        <fullName evidence="1">Helicase HerA central domain-containing protein</fullName>
    </recommendedName>
</protein>
<name>I9TKF6_9BACE</name>
<reference evidence="2 3" key="1">
    <citation type="submission" date="2012-02" db="EMBL/GenBank/DDBJ databases">
        <title>The Genome Sequence of Bacteroides salyersiae CL02T12C01.</title>
        <authorList>
            <consortium name="The Broad Institute Genome Sequencing Platform"/>
            <person name="Earl A."/>
            <person name="Ward D."/>
            <person name="Feldgarden M."/>
            <person name="Gevers D."/>
            <person name="Zitomersky N.L."/>
            <person name="Coyne M.J."/>
            <person name="Comstock L.E."/>
            <person name="Young S.K."/>
            <person name="Zeng Q."/>
            <person name="Gargeya S."/>
            <person name="Fitzgerald M."/>
            <person name="Haas B."/>
            <person name="Abouelleil A."/>
            <person name="Alvarado L."/>
            <person name="Arachchi H.M."/>
            <person name="Berlin A."/>
            <person name="Chapman S.B."/>
            <person name="Gearin G."/>
            <person name="Goldberg J."/>
            <person name="Griggs A."/>
            <person name="Gujja S."/>
            <person name="Hansen M."/>
            <person name="Heiman D."/>
            <person name="Howarth C."/>
            <person name="Larimer J."/>
            <person name="Lui A."/>
            <person name="MacDonald P.J.P."/>
            <person name="McCowen C."/>
            <person name="Montmayeur A."/>
            <person name="Murphy C."/>
            <person name="Neiman D."/>
            <person name="Pearson M."/>
            <person name="Priest M."/>
            <person name="Roberts A."/>
            <person name="Saif S."/>
            <person name="Shea T."/>
            <person name="Sisk P."/>
            <person name="Stolte C."/>
            <person name="Sykes S."/>
            <person name="Wortman J."/>
            <person name="Nusbaum C."/>
            <person name="Birren B."/>
        </authorList>
    </citation>
    <scope>NUCLEOTIDE SEQUENCE [LARGE SCALE GENOMIC DNA]</scope>
    <source>
        <strain evidence="2 3">CL02T12C01</strain>
    </source>
</reference>
<dbReference type="InterPro" id="IPR027417">
    <property type="entry name" value="P-loop_NTPase"/>
</dbReference>
<comment type="caution">
    <text evidence="2">The sequence shown here is derived from an EMBL/GenBank/DDBJ whole genome shotgun (WGS) entry which is preliminary data.</text>
</comment>
<dbReference type="GeneID" id="93115696"/>
<gene>
    <name evidence="2" type="ORF">HMPREF1071_00816</name>
</gene>
<feature type="domain" description="Helicase HerA central" evidence="1">
    <location>
        <begin position="212"/>
        <end position="247"/>
    </location>
</feature>
<dbReference type="InterPro" id="IPR008571">
    <property type="entry name" value="HerA-like"/>
</dbReference>
<evidence type="ECO:0000313" key="2">
    <source>
        <dbReference type="EMBL" id="EIY69796.1"/>
    </source>
</evidence>